<evidence type="ECO:0000256" key="11">
    <source>
        <dbReference type="ARBA" id="ARBA00022989"/>
    </source>
</evidence>
<protein>
    <recommendedName>
        <fullName evidence="5 17">NADH-ubiquinone oxidoreductase chain 4</fullName>
        <ecNumber evidence="4 17">7.1.1.2</ecNumber>
    </recommendedName>
</protein>
<feature type="transmembrane region" description="Helical" evidence="17">
    <location>
        <begin position="419"/>
        <end position="442"/>
    </location>
</feature>
<feature type="transmembrane region" description="Helical" evidence="17">
    <location>
        <begin position="242"/>
        <end position="263"/>
    </location>
</feature>
<keyword evidence="7 17" id="KW-0679">Respiratory chain</keyword>
<dbReference type="CTD" id="4538"/>
<feature type="domain" description="NADH:ubiquinone oxidoreductase chain 4 N-terminal" evidence="19">
    <location>
        <begin position="1"/>
        <end position="101"/>
    </location>
</feature>
<geneLocation type="mitochondrion" evidence="20"/>
<keyword evidence="9" id="KW-1278">Translocase</keyword>
<evidence type="ECO:0000256" key="17">
    <source>
        <dbReference type="RuleBase" id="RU003297"/>
    </source>
</evidence>
<evidence type="ECO:0000256" key="3">
    <source>
        <dbReference type="ARBA" id="ARBA00009025"/>
    </source>
</evidence>
<dbReference type="PRINTS" id="PR01437">
    <property type="entry name" value="NUOXDRDTASE4"/>
</dbReference>
<feature type="transmembrane region" description="Helical" evidence="17">
    <location>
        <begin position="54"/>
        <end position="74"/>
    </location>
</feature>
<feature type="transmembrane region" description="Helical" evidence="17">
    <location>
        <begin position="213"/>
        <end position="236"/>
    </location>
</feature>
<evidence type="ECO:0000256" key="14">
    <source>
        <dbReference type="ARBA" id="ARBA00023128"/>
    </source>
</evidence>
<dbReference type="GO" id="GO:0042773">
    <property type="term" value="P:ATP synthesis coupled electron transport"/>
    <property type="evidence" value="ECO:0007669"/>
    <property type="project" value="InterPro"/>
</dbReference>
<keyword evidence="13 17" id="KW-0830">Ubiquinone</keyword>
<dbReference type="GeneID" id="69239105"/>
<keyword evidence="6 17" id="KW-0813">Transport</keyword>
<comment type="function">
    <text evidence="17">Core subunit of the mitochondrial membrane respiratory chain NADH dehydrogenase (Complex I) which catalyzes electron transfer from NADH through the respiratory chain, using ubiquinone as an electron acceptor. Essential for the catalytic activity and assembly of complex I.</text>
</comment>
<keyword evidence="8 17" id="KW-0812">Transmembrane</keyword>
<dbReference type="EMBL" id="MW365941">
    <property type="protein sequence ID" value="QTG39876.1"/>
    <property type="molecule type" value="Genomic_DNA"/>
</dbReference>
<evidence type="ECO:0000256" key="8">
    <source>
        <dbReference type="ARBA" id="ARBA00022692"/>
    </source>
</evidence>
<evidence type="ECO:0000256" key="13">
    <source>
        <dbReference type="ARBA" id="ARBA00023075"/>
    </source>
</evidence>
<evidence type="ECO:0000256" key="4">
    <source>
        <dbReference type="ARBA" id="ARBA00012944"/>
    </source>
</evidence>
<dbReference type="PANTHER" id="PTHR43507">
    <property type="entry name" value="NADH-UBIQUINONE OXIDOREDUCTASE CHAIN 4"/>
    <property type="match status" value="1"/>
</dbReference>
<dbReference type="Pfam" id="PF01059">
    <property type="entry name" value="Oxidored_q5_N"/>
    <property type="match status" value="1"/>
</dbReference>
<accession>A0A8A5RFN6</accession>
<keyword evidence="11 17" id="KW-1133">Transmembrane helix</keyword>
<feature type="domain" description="NADH:quinone oxidoreductase/Mrp antiporter transmembrane" evidence="18">
    <location>
        <begin position="105"/>
        <end position="383"/>
    </location>
</feature>
<organism evidence="20">
    <name type="scientific">Nicrophorus nepalensis</name>
    <name type="common">Burying beetle</name>
    <dbReference type="NCBI Taxonomy" id="307049"/>
    <lineage>
        <taxon>Eukaryota</taxon>
        <taxon>Metazoa</taxon>
        <taxon>Ecdysozoa</taxon>
        <taxon>Arthropoda</taxon>
        <taxon>Hexapoda</taxon>
        <taxon>Insecta</taxon>
        <taxon>Pterygota</taxon>
        <taxon>Neoptera</taxon>
        <taxon>Endopterygota</taxon>
        <taxon>Coleoptera</taxon>
        <taxon>Polyphaga</taxon>
        <taxon>Staphyliniformia</taxon>
        <taxon>Silphidae</taxon>
        <taxon>Nicrophorinae</taxon>
        <taxon>Nicrophorus</taxon>
    </lineage>
</organism>
<evidence type="ECO:0000256" key="16">
    <source>
        <dbReference type="ARBA" id="ARBA00049551"/>
    </source>
</evidence>
<comment type="similarity">
    <text evidence="3 17">Belongs to the complex I subunit 4 family.</text>
</comment>
<dbReference type="InterPro" id="IPR000260">
    <property type="entry name" value="NADH4_N"/>
</dbReference>
<evidence type="ECO:0000256" key="15">
    <source>
        <dbReference type="ARBA" id="ARBA00023136"/>
    </source>
</evidence>
<dbReference type="PANTHER" id="PTHR43507:SF20">
    <property type="entry name" value="NADH-UBIQUINONE OXIDOREDUCTASE CHAIN 4"/>
    <property type="match status" value="1"/>
</dbReference>
<dbReference type="GO" id="GO:0008137">
    <property type="term" value="F:NADH dehydrogenase (ubiquinone) activity"/>
    <property type="evidence" value="ECO:0007669"/>
    <property type="project" value="UniProtKB-UniRule"/>
</dbReference>
<gene>
    <name evidence="20" type="primary">ND4</name>
</gene>
<feature type="transmembrane region" description="Helical" evidence="17">
    <location>
        <begin position="378"/>
        <end position="398"/>
    </location>
</feature>
<evidence type="ECO:0000256" key="6">
    <source>
        <dbReference type="ARBA" id="ARBA00022448"/>
    </source>
</evidence>
<dbReference type="InterPro" id="IPR003918">
    <property type="entry name" value="NADH_UbQ_OxRdtase"/>
</dbReference>
<evidence type="ECO:0000259" key="19">
    <source>
        <dbReference type="Pfam" id="PF01059"/>
    </source>
</evidence>
<feature type="transmembrane region" description="Helical" evidence="17">
    <location>
        <begin position="110"/>
        <end position="130"/>
    </location>
</feature>
<feature type="transmembrane region" description="Helical" evidence="17">
    <location>
        <begin position="86"/>
        <end position="104"/>
    </location>
</feature>
<dbReference type="EC" id="7.1.1.2" evidence="4 17"/>
<evidence type="ECO:0000259" key="18">
    <source>
        <dbReference type="Pfam" id="PF00361"/>
    </source>
</evidence>
<sequence>MMKMLFIMLFMIPLNFKSFWLNQFMYFVMTILFMQMFSSSFLVTNLSYVFGVDLLSWVMILLSFWICSLMILASYKLFKNNQFSHLMILVVTIMLIALYCTFSVTNLFLLYFFFEVSLIPVLILILGWGYQPERLQAGIYLMFYTLIASLPMLISIFYYYNINYSLMLFYNNVMINEFMFFICMIMVFLVKMPMYFVHLWLPKAHVEAPVAGSMILAGIMLKLGGYGLMRVMMMFMEIGMKVSYLFMIISLLGGVFTSLVCLRQIDMKSLIAYSSVGHMGLALGGIFTYNYWGMCGALMMMVAHGLCSSALFCLVNISYERISSRSLFLNKGLINIMPSLSLWWFMFLACNMAAPPSLNLLSEILLINSLVSWCSLNMIFLAGISFLSAAYSLYLYAFSQHGMLFSGVYSFSLNFTREFLLMILHWIPLNFFILKSDILLLWL</sequence>
<dbReference type="InterPro" id="IPR001750">
    <property type="entry name" value="ND/Mrp_TM"/>
</dbReference>
<evidence type="ECO:0000256" key="2">
    <source>
        <dbReference type="ARBA" id="ARBA00004225"/>
    </source>
</evidence>
<feature type="transmembrane region" description="Helical" evidence="17">
    <location>
        <begin position="20"/>
        <end position="42"/>
    </location>
</feature>
<dbReference type="Pfam" id="PF00361">
    <property type="entry name" value="Proton_antipo_M"/>
    <property type="match status" value="1"/>
</dbReference>
<dbReference type="RefSeq" id="YP_010240654.1">
    <property type="nucleotide sequence ID" value="NC_059900.1"/>
</dbReference>
<dbReference type="GO" id="GO:0015990">
    <property type="term" value="P:electron transport coupled proton transport"/>
    <property type="evidence" value="ECO:0007669"/>
    <property type="project" value="TreeGrafter"/>
</dbReference>
<evidence type="ECO:0000256" key="1">
    <source>
        <dbReference type="ARBA" id="ARBA00003257"/>
    </source>
</evidence>
<evidence type="ECO:0000256" key="7">
    <source>
        <dbReference type="ARBA" id="ARBA00022660"/>
    </source>
</evidence>
<dbReference type="GO" id="GO:0003954">
    <property type="term" value="F:NADH dehydrogenase activity"/>
    <property type="evidence" value="ECO:0007669"/>
    <property type="project" value="TreeGrafter"/>
</dbReference>
<evidence type="ECO:0000256" key="12">
    <source>
        <dbReference type="ARBA" id="ARBA00023027"/>
    </source>
</evidence>
<dbReference type="AlphaFoldDB" id="A0A8A5RFN6"/>
<feature type="transmembrane region" description="Helical" evidence="17">
    <location>
        <begin position="178"/>
        <end position="201"/>
    </location>
</feature>
<evidence type="ECO:0000256" key="10">
    <source>
        <dbReference type="ARBA" id="ARBA00022982"/>
    </source>
</evidence>
<evidence type="ECO:0000313" key="20">
    <source>
        <dbReference type="EMBL" id="QTG39876.1"/>
    </source>
</evidence>
<feature type="transmembrane region" description="Helical" evidence="17">
    <location>
        <begin position="270"/>
        <end position="292"/>
    </location>
</feature>
<dbReference type="GO" id="GO:0031966">
    <property type="term" value="C:mitochondrial membrane"/>
    <property type="evidence" value="ECO:0007669"/>
    <property type="project" value="UniProtKB-SubCell"/>
</dbReference>
<proteinExistence type="inferred from homology"/>
<evidence type="ECO:0000256" key="5">
    <source>
        <dbReference type="ARBA" id="ARBA00021006"/>
    </source>
</evidence>
<keyword evidence="15 17" id="KW-0472">Membrane</keyword>
<dbReference type="GO" id="GO:0048039">
    <property type="term" value="F:ubiquinone binding"/>
    <property type="evidence" value="ECO:0007669"/>
    <property type="project" value="TreeGrafter"/>
</dbReference>
<comment type="catalytic activity">
    <reaction evidence="16 17">
        <text>a ubiquinone + NADH + 5 H(+)(in) = a ubiquinol + NAD(+) + 4 H(+)(out)</text>
        <dbReference type="Rhea" id="RHEA:29091"/>
        <dbReference type="Rhea" id="RHEA-COMP:9565"/>
        <dbReference type="Rhea" id="RHEA-COMP:9566"/>
        <dbReference type="ChEBI" id="CHEBI:15378"/>
        <dbReference type="ChEBI" id="CHEBI:16389"/>
        <dbReference type="ChEBI" id="CHEBI:17976"/>
        <dbReference type="ChEBI" id="CHEBI:57540"/>
        <dbReference type="ChEBI" id="CHEBI:57945"/>
        <dbReference type="EC" id="7.1.1.2"/>
    </reaction>
</comment>
<feature type="transmembrane region" description="Helical" evidence="17">
    <location>
        <begin position="137"/>
        <end position="158"/>
    </location>
</feature>
<name>A0A8A5RFN6_NICNE</name>
<reference evidence="20" key="1">
    <citation type="submission" date="2020-12" db="EMBL/GenBank/DDBJ databases">
        <title>Complete mitochondrial genome of Nicrophorus nepalensis (Coleoptera: Silphidae).</title>
        <authorList>
            <person name="Cai Y."/>
        </authorList>
    </citation>
    <scope>NUCLEOTIDE SEQUENCE</scope>
</reference>
<comment type="function">
    <text evidence="1">Core subunit of the mitochondrial membrane respiratory chain NADH dehydrogenase (Complex I) that is believed to belong to the minimal assembly required for catalysis. Complex I functions in the transfer of electrons from NADH to the respiratory chain. The immediate electron acceptor for the enzyme is believed to be ubiquinone.</text>
</comment>
<comment type="subcellular location">
    <subcellularLocation>
        <location evidence="2 17">Mitochondrion membrane</location>
        <topology evidence="2 17">Multi-pass membrane protein</topology>
    </subcellularLocation>
</comment>
<evidence type="ECO:0000256" key="9">
    <source>
        <dbReference type="ARBA" id="ARBA00022967"/>
    </source>
</evidence>
<keyword evidence="10 17" id="KW-0249">Electron transport</keyword>
<keyword evidence="12 17" id="KW-0520">NAD</keyword>
<keyword evidence="14 17" id="KW-0496">Mitochondrion</keyword>